<feature type="domain" description="Flagellar assembly protein T middle" evidence="2">
    <location>
        <begin position="110"/>
        <end position="264"/>
    </location>
</feature>
<feature type="domain" description="Flagellar assembly protein T N-terminal" evidence="3">
    <location>
        <begin position="23"/>
        <end position="105"/>
    </location>
</feature>
<keyword evidence="5" id="KW-1185">Reference proteome</keyword>
<dbReference type="Proteomes" id="UP001139408">
    <property type="component" value="Unassembled WGS sequence"/>
</dbReference>
<keyword evidence="4" id="KW-0969">Cilium</keyword>
<feature type="signal peptide" evidence="1">
    <location>
        <begin position="1"/>
        <end position="19"/>
    </location>
</feature>
<dbReference type="InterPro" id="IPR032386">
    <property type="entry name" value="FlgT_M"/>
</dbReference>
<dbReference type="AlphaFoldDB" id="A0A9X1Z6T7"/>
<feature type="chain" id="PRO_5040779684" evidence="1">
    <location>
        <begin position="20"/>
        <end position="394"/>
    </location>
</feature>
<evidence type="ECO:0000259" key="3">
    <source>
        <dbReference type="Pfam" id="PF16548"/>
    </source>
</evidence>
<accession>A0A9X1Z6T7</accession>
<keyword evidence="1" id="KW-0732">Signal</keyword>
<dbReference type="Gene3D" id="3.30.1660.40">
    <property type="entry name" value="FlgT, N-terminal domain"/>
    <property type="match status" value="1"/>
</dbReference>
<protein>
    <submittedName>
        <fullName evidence="4">Flagellar assembly protein T N-terminal domain-containing protein</fullName>
    </submittedName>
</protein>
<evidence type="ECO:0000313" key="5">
    <source>
        <dbReference type="Proteomes" id="UP001139408"/>
    </source>
</evidence>
<evidence type="ECO:0000313" key="4">
    <source>
        <dbReference type="EMBL" id="MCL1107376.1"/>
    </source>
</evidence>
<name>A0A9X1Z6T7_9GAMM</name>
<comment type="caution">
    <text evidence="4">The sequence shown here is derived from an EMBL/GenBank/DDBJ whole genome shotgun (WGS) entry which is preliminary data.</text>
</comment>
<dbReference type="InterPro" id="IPR038180">
    <property type="entry name" value="FlgT_N_sf"/>
</dbReference>
<dbReference type="RefSeq" id="WP_188926801.1">
    <property type="nucleotide sequence ID" value="NZ_BMQI01000056.1"/>
</dbReference>
<keyword evidence="4" id="KW-0966">Cell projection</keyword>
<evidence type="ECO:0000256" key="1">
    <source>
        <dbReference type="SAM" id="SignalP"/>
    </source>
</evidence>
<dbReference type="EMBL" id="JAKILJ010000058">
    <property type="protein sequence ID" value="MCL1107376.1"/>
    <property type="molecule type" value="Genomic_DNA"/>
</dbReference>
<dbReference type="InterPro" id="IPR038165">
    <property type="entry name" value="FlgT_C_sf"/>
</dbReference>
<dbReference type="Pfam" id="PF16548">
    <property type="entry name" value="FlgT_N"/>
    <property type="match status" value="1"/>
</dbReference>
<dbReference type="Gene3D" id="3.40.50.10610">
    <property type="entry name" value="ABC-type transport auxiliary lipoprotein component"/>
    <property type="match status" value="1"/>
</dbReference>
<dbReference type="Gene3D" id="2.40.10.410">
    <property type="entry name" value="FlgT, C-terminal domain"/>
    <property type="match status" value="1"/>
</dbReference>
<organism evidence="4 5">
    <name type="scientific">Shewanella algicola</name>
    <dbReference type="NCBI Taxonomy" id="640633"/>
    <lineage>
        <taxon>Bacteria</taxon>
        <taxon>Pseudomonadati</taxon>
        <taxon>Pseudomonadota</taxon>
        <taxon>Gammaproteobacteria</taxon>
        <taxon>Alteromonadales</taxon>
        <taxon>Shewanellaceae</taxon>
        <taxon>Shewanella</taxon>
    </lineage>
</organism>
<dbReference type="InterPro" id="IPR032370">
    <property type="entry name" value="FlgT_N"/>
</dbReference>
<proteinExistence type="predicted"/>
<sequence>MIKLLFVFGLLLMPLMAHAQWYVGQASMAVNEDDYDDVRKKVIKQAIENASLQANSFVKIESTVTDGILSQSSSSIQSEHQISEIKILNESLKNDILTINVKVNLKSSLNCTKDRYLKQLIIAQFPLLTPAQATTGDVFSLPFHVVSRFKNELINQPNVFVEELIPEMVFRPEIDMDTVDLKAVKSISHSLNSQYQSQYLVFGYIRDIGLFNETTSSLLNKTTTPKRNFTIKVFMYDRISDSILVENEYHGEGDWSFDSFSRVDLANSLFWRSDYGKTIVDTLFNAAKDINETLSCEATKATVINKDDQYITINIGTLHGVNKGDVFQYIKLNSIALNHTVLSTLMPPTEPTLLKVVQVSNKISLLQVPIDADPSGMKQHQIDLYDVVTTVPQK</sequence>
<keyword evidence="4" id="KW-0282">Flagellum</keyword>
<gene>
    <name evidence="4" type="ORF">L2749_19350</name>
</gene>
<evidence type="ECO:0000259" key="2">
    <source>
        <dbReference type="Pfam" id="PF16539"/>
    </source>
</evidence>
<dbReference type="Pfam" id="PF16539">
    <property type="entry name" value="FlgT_M"/>
    <property type="match status" value="1"/>
</dbReference>
<reference evidence="4" key="1">
    <citation type="submission" date="2022-01" db="EMBL/GenBank/DDBJ databases">
        <title>Whole genome-based taxonomy of the Shewanellaceae.</title>
        <authorList>
            <person name="Martin-Rodriguez A.J."/>
        </authorList>
    </citation>
    <scope>NUCLEOTIDE SEQUENCE</scope>
    <source>
        <strain evidence="4">DSM 23803</strain>
    </source>
</reference>